<evidence type="ECO:0000313" key="1">
    <source>
        <dbReference type="EMBL" id="KAK1354440.1"/>
    </source>
</evidence>
<evidence type="ECO:0008006" key="3">
    <source>
        <dbReference type="Google" id="ProtNLM"/>
    </source>
</evidence>
<sequence length="369" mass="42451">MAYTNLTLPTLIVIYLYSTNTDSWKDIHVYDPSPSEVLLYPRLKLGPVINGAVYVGHRDHIVSFDLHNEVCSVIPIPSSTVINSDILDFEGSVAVIFRSVEYESSVISLWTLDDIQGKVSWTKKFDLDHMSWIYSYLGDGLFYGRTDKSVLSRVSLWTLADVRGKLSWIKKFNIDKGSMYWVYSYLSGGLLYGQTGTKVLYDYTNNDFKSFPGLSKEPEAVFSKQEKTEINHGSYILDKTKNLQVEGEDGCEIEENIEGLLDNIICYGRLWTNKKFNRKLIKTILSRMWGVESNAWTVKIKERFKDSFVLVFSFKEKNQLKKITEKAPWFLNNGMLVMGAKLLWMSGATGRKFYIRFSYGLEQQKKTQC</sequence>
<gene>
    <name evidence="1" type="ORF">POM88_047696</name>
</gene>
<proteinExistence type="predicted"/>
<evidence type="ECO:0000313" key="2">
    <source>
        <dbReference type="Proteomes" id="UP001237642"/>
    </source>
</evidence>
<name>A0AAD8GSJ3_9APIA</name>
<reference evidence="1" key="1">
    <citation type="submission" date="2023-02" db="EMBL/GenBank/DDBJ databases">
        <title>Genome of toxic invasive species Heracleum sosnowskyi carries increased number of genes despite the absence of recent whole-genome duplications.</title>
        <authorList>
            <person name="Schelkunov M."/>
            <person name="Shtratnikova V."/>
            <person name="Makarenko M."/>
            <person name="Klepikova A."/>
            <person name="Omelchenko D."/>
            <person name="Novikova G."/>
            <person name="Obukhova E."/>
            <person name="Bogdanov V."/>
            <person name="Penin A."/>
            <person name="Logacheva M."/>
        </authorList>
    </citation>
    <scope>NUCLEOTIDE SEQUENCE</scope>
    <source>
        <strain evidence="1">Hsosn_3</strain>
        <tissue evidence="1">Leaf</tissue>
    </source>
</reference>
<accession>A0AAD8GSJ3</accession>
<dbReference type="EMBL" id="JAUIZM010000011">
    <property type="protein sequence ID" value="KAK1354440.1"/>
    <property type="molecule type" value="Genomic_DNA"/>
</dbReference>
<dbReference type="AlphaFoldDB" id="A0AAD8GSJ3"/>
<dbReference type="Proteomes" id="UP001237642">
    <property type="component" value="Unassembled WGS sequence"/>
</dbReference>
<reference evidence="1" key="2">
    <citation type="submission" date="2023-05" db="EMBL/GenBank/DDBJ databases">
        <authorList>
            <person name="Schelkunov M.I."/>
        </authorList>
    </citation>
    <scope>NUCLEOTIDE SEQUENCE</scope>
    <source>
        <strain evidence="1">Hsosn_3</strain>
        <tissue evidence="1">Leaf</tissue>
    </source>
</reference>
<protein>
    <recommendedName>
        <fullName evidence="3">DUF4283 domain-containing protein</fullName>
    </recommendedName>
</protein>
<comment type="caution">
    <text evidence="1">The sequence shown here is derived from an EMBL/GenBank/DDBJ whole genome shotgun (WGS) entry which is preliminary data.</text>
</comment>
<organism evidence="1 2">
    <name type="scientific">Heracleum sosnowskyi</name>
    <dbReference type="NCBI Taxonomy" id="360622"/>
    <lineage>
        <taxon>Eukaryota</taxon>
        <taxon>Viridiplantae</taxon>
        <taxon>Streptophyta</taxon>
        <taxon>Embryophyta</taxon>
        <taxon>Tracheophyta</taxon>
        <taxon>Spermatophyta</taxon>
        <taxon>Magnoliopsida</taxon>
        <taxon>eudicotyledons</taxon>
        <taxon>Gunneridae</taxon>
        <taxon>Pentapetalae</taxon>
        <taxon>asterids</taxon>
        <taxon>campanulids</taxon>
        <taxon>Apiales</taxon>
        <taxon>Apiaceae</taxon>
        <taxon>Apioideae</taxon>
        <taxon>apioid superclade</taxon>
        <taxon>Tordylieae</taxon>
        <taxon>Tordyliinae</taxon>
        <taxon>Heracleum</taxon>
    </lineage>
</organism>
<keyword evidence="2" id="KW-1185">Reference proteome</keyword>